<dbReference type="InterPro" id="IPR015655">
    <property type="entry name" value="PP2C"/>
</dbReference>
<dbReference type="AlphaFoldDB" id="A0A316ZGY1"/>
<reference evidence="3 4" key="1">
    <citation type="journal article" date="2018" name="Mol. Biol. Evol.">
        <title>Broad Genomic Sampling Reveals a Smut Pathogenic Ancestry of the Fungal Clade Ustilaginomycotina.</title>
        <authorList>
            <person name="Kijpornyongpan T."/>
            <person name="Mondo S.J."/>
            <person name="Barry K."/>
            <person name="Sandor L."/>
            <person name="Lee J."/>
            <person name="Lipzen A."/>
            <person name="Pangilinan J."/>
            <person name="LaButti K."/>
            <person name="Hainaut M."/>
            <person name="Henrissat B."/>
            <person name="Grigoriev I.V."/>
            <person name="Spatafora J.W."/>
            <person name="Aime M.C."/>
        </authorList>
    </citation>
    <scope>NUCLEOTIDE SEQUENCE [LARGE SCALE GENOMIC DNA]</scope>
    <source>
        <strain evidence="3 4">MCA 4186</strain>
    </source>
</reference>
<dbReference type="PANTHER" id="PTHR13832">
    <property type="entry name" value="PROTEIN PHOSPHATASE 2C"/>
    <property type="match status" value="1"/>
</dbReference>
<dbReference type="InterPro" id="IPR036457">
    <property type="entry name" value="PPM-type-like_dom_sf"/>
</dbReference>
<dbReference type="SUPFAM" id="SSF81606">
    <property type="entry name" value="PP2C-like"/>
    <property type="match status" value="1"/>
</dbReference>
<evidence type="ECO:0000313" key="3">
    <source>
        <dbReference type="EMBL" id="PWO01011.1"/>
    </source>
</evidence>
<evidence type="ECO:0000259" key="2">
    <source>
        <dbReference type="PROSITE" id="PS51746"/>
    </source>
</evidence>
<dbReference type="Proteomes" id="UP000245946">
    <property type="component" value="Unassembled WGS sequence"/>
</dbReference>
<feature type="compositionally biased region" description="Low complexity" evidence="1">
    <location>
        <begin position="9"/>
        <end position="22"/>
    </location>
</feature>
<feature type="region of interest" description="Disordered" evidence="1">
    <location>
        <begin position="1"/>
        <end position="22"/>
    </location>
</feature>
<evidence type="ECO:0000313" key="4">
    <source>
        <dbReference type="Proteomes" id="UP000245946"/>
    </source>
</evidence>
<name>A0A316ZGY1_9BASI</name>
<dbReference type="GO" id="GO:0004722">
    <property type="term" value="F:protein serine/threonine phosphatase activity"/>
    <property type="evidence" value="ECO:0007669"/>
    <property type="project" value="InterPro"/>
</dbReference>
<dbReference type="PANTHER" id="PTHR13832:SF589">
    <property type="entry name" value="[PYRUVATE DEHYDROGENASE [ACETYL-TRANSFERRING]]-PHOSPHATASE 2, MITOCHONDRIAL"/>
    <property type="match status" value="1"/>
</dbReference>
<dbReference type="STRING" id="58919.A0A316ZGY1"/>
<sequence length="438" mass="47982">MLAGPSCVRRAAPPTARRASRSAPLREYRTYLRVPTPSGVARVPLRAGSVFGLATSRGNREYQEDTWTAACVLVPPSELRASLRASWSRIVKQAAERWHPEPETEDDGQVVWFACYDGHGGRAVSAHLRDTLHATFESVDARLATAIVQHTRSLGGYFRRFTGGALERWVRQEELKPVRAGQKRETPAEDASADLVAQDPPEGVTDMTLAERCTLAWLLADREVQITEALQSGGSTASVCLLHSLDSPTQPWYSSALLSVTTAQVGDTRLLLCARSDGRAIPLTNYHHPDDRGEADRLRKLGAGMVTDSFGEARWMGALANTRSFGDSMYKKAGVTAEPEVITQVLKGEDYSFIIAYSDGVGEKLSDQEIVDLCRGAPHPSDAAKAVLSFAEELGAEDNGTVLVIPLKGWGQTQGEDTTLAQREYRKSKTDVFREQRR</sequence>
<feature type="region of interest" description="Disordered" evidence="1">
    <location>
        <begin position="415"/>
        <end position="438"/>
    </location>
</feature>
<dbReference type="SMART" id="SM00332">
    <property type="entry name" value="PP2Cc"/>
    <property type="match status" value="1"/>
</dbReference>
<dbReference type="Gene3D" id="3.60.40.10">
    <property type="entry name" value="PPM-type phosphatase domain"/>
    <property type="match status" value="1"/>
</dbReference>
<dbReference type="OrthoDB" id="416093at2759"/>
<evidence type="ECO:0000256" key="1">
    <source>
        <dbReference type="SAM" id="MobiDB-lite"/>
    </source>
</evidence>
<keyword evidence="4" id="KW-1185">Reference proteome</keyword>
<dbReference type="Pfam" id="PF00481">
    <property type="entry name" value="PP2C"/>
    <property type="match status" value="1"/>
</dbReference>
<dbReference type="CDD" id="cd00143">
    <property type="entry name" value="PP2Cc"/>
    <property type="match status" value="1"/>
</dbReference>
<feature type="compositionally biased region" description="Basic and acidic residues" evidence="1">
    <location>
        <begin position="423"/>
        <end position="438"/>
    </location>
</feature>
<gene>
    <name evidence="3" type="ORF">FA09DRAFT_327717</name>
</gene>
<dbReference type="PROSITE" id="PS51746">
    <property type="entry name" value="PPM_2"/>
    <property type="match status" value="1"/>
</dbReference>
<accession>A0A316ZGY1</accession>
<feature type="domain" description="PPM-type phosphatase" evidence="2">
    <location>
        <begin position="50"/>
        <end position="407"/>
    </location>
</feature>
<dbReference type="InterPro" id="IPR001932">
    <property type="entry name" value="PPM-type_phosphatase-like_dom"/>
</dbReference>
<dbReference type="RefSeq" id="XP_025601289.1">
    <property type="nucleotide sequence ID" value="XM_025741499.1"/>
</dbReference>
<organism evidence="3 4">
    <name type="scientific">Tilletiopsis washingtonensis</name>
    <dbReference type="NCBI Taxonomy" id="58919"/>
    <lineage>
        <taxon>Eukaryota</taxon>
        <taxon>Fungi</taxon>
        <taxon>Dikarya</taxon>
        <taxon>Basidiomycota</taxon>
        <taxon>Ustilaginomycotina</taxon>
        <taxon>Exobasidiomycetes</taxon>
        <taxon>Entylomatales</taxon>
        <taxon>Entylomatales incertae sedis</taxon>
        <taxon>Tilletiopsis</taxon>
    </lineage>
</organism>
<dbReference type="EMBL" id="KZ819284">
    <property type="protein sequence ID" value="PWO01011.1"/>
    <property type="molecule type" value="Genomic_DNA"/>
</dbReference>
<proteinExistence type="predicted"/>
<dbReference type="GeneID" id="37269043"/>
<protein>
    <submittedName>
        <fullName evidence="3">Protein serine/threonine phosphatase 2C</fullName>
    </submittedName>
</protein>